<reference evidence="1 2" key="1">
    <citation type="submission" date="2018-01" db="EMBL/GenBank/DDBJ databases">
        <authorList>
            <person name="Gaut B.S."/>
            <person name="Morton B.R."/>
            <person name="Clegg M.T."/>
            <person name="Duvall M.R."/>
        </authorList>
    </citation>
    <scope>NUCLEOTIDE SEQUENCE [LARGE SCALE GENOMIC DNA]</scope>
    <source>
        <strain evidence="1 2">HR-AV</strain>
    </source>
</reference>
<organism evidence="1 2">
    <name type="scientific">Solitalea longa</name>
    <dbReference type="NCBI Taxonomy" id="2079460"/>
    <lineage>
        <taxon>Bacteria</taxon>
        <taxon>Pseudomonadati</taxon>
        <taxon>Bacteroidota</taxon>
        <taxon>Sphingobacteriia</taxon>
        <taxon>Sphingobacteriales</taxon>
        <taxon>Sphingobacteriaceae</taxon>
        <taxon>Solitalea</taxon>
    </lineage>
</organism>
<dbReference type="InterPro" id="IPR029069">
    <property type="entry name" value="HotDog_dom_sf"/>
</dbReference>
<proteinExistence type="predicted"/>
<sequence length="168" mass="19717">MKQLNSLINKAKTSSFNLWVLNRVLWRAIPFNSPHRFEITRVTDEEVMIKMPYIRRNQNHIKGLHACGLATLCEYACGLQLMNVLGAANYRIIMKDLHMEYQFQGKSDVNVHFIFNNEDAEQVNNELKLSDAVFKTFELPVYDIQNNLICKARVNWQIKKWDKVKTKV</sequence>
<dbReference type="OrthoDB" id="793353at2"/>
<dbReference type="RefSeq" id="WP_103789693.1">
    <property type="nucleotide sequence ID" value="NZ_PQVF01000009.1"/>
</dbReference>
<dbReference type="Gene3D" id="3.10.129.10">
    <property type="entry name" value="Hotdog Thioesterase"/>
    <property type="match status" value="1"/>
</dbReference>
<dbReference type="AlphaFoldDB" id="A0A2S5A0D3"/>
<evidence type="ECO:0000313" key="2">
    <source>
        <dbReference type="Proteomes" id="UP000236893"/>
    </source>
</evidence>
<protein>
    <submittedName>
        <fullName evidence="1">DUF4442 domain-containing protein</fullName>
    </submittedName>
</protein>
<dbReference type="Proteomes" id="UP000236893">
    <property type="component" value="Unassembled WGS sequence"/>
</dbReference>
<dbReference type="SUPFAM" id="SSF54637">
    <property type="entry name" value="Thioesterase/thiol ester dehydrase-isomerase"/>
    <property type="match status" value="1"/>
</dbReference>
<keyword evidence="2" id="KW-1185">Reference proteome</keyword>
<evidence type="ECO:0000313" key="1">
    <source>
        <dbReference type="EMBL" id="POY35779.1"/>
    </source>
</evidence>
<dbReference type="Pfam" id="PF14539">
    <property type="entry name" value="DUF4442"/>
    <property type="match status" value="1"/>
</dbReference>
<dbReference type="EMBL" id="PQVF01000009">
    <property type="protein sequence ID" value="POY35779.1"/>
    <property type="molecule type" value="Genomic_DNA"/>
</dbReference>
<accession>A0A2S5A0D3</accession>
<gene>
    <name evidence="1" type="ORF">C3K47_13550</name>
</gene>
<comment type="caution">
    <text evidence="1">The sequence shown here is derived from an EMBL/GenBank/DDBJ whole genome shotgun (WGS) entry which is preliminary data.</text>
</comment>
<dbReference type="InterPro" id="IPR027961">
    <property type="entry name" value="DUF4442"/>
</dbReference>
<name>A0A2S5A0D3_9SPHI</name>